<dbReference type="GO" id="GO:0032259">
    <property type="term" value="P:methylation"/>
    <property type="evidence" value="ECO:0007669"/>
    <property type="project" value="UniProtKB-KW"/>
</dbReference>
<evidence type="ECO:0000313" key="9">
    <source>
        <dbReference type="Proteomes" id="UP000176952"/>
    </source>
</evidence>
<dbReference type="CDD" id="cd02440">
    <property type="entry name" value="AdoMet_MTases"/>
    <property type="match status" value="1"/>
</dbReference>
<feature type="region of interest" description="Disordered" evidence="6">
    <location>
        <begin position="1"/>
        <end position="41"/>
    </location>
</feature>
<feature type="compositionally biased region" description="Basic and acidic residues" evidence="6">
    <location>
        <begin position="18"/>
        <end position="41"/>
    </location>
</feature>
<accession>A0A1G2AY72</accession>
<evidence type="ECO:0000256" key="6">
    <source>
        <dbReference type="SAM" id="MobiDB-lite"/>
    </source>
</evidence>
<evidence type="ECO:0000256" key="5">
    <source>
        <dbReference type="ARBA" id="ARBA00047622"/>
    </source>
</evidence>
<evidence type="ECO:0000259" key="7">
    <source>
        <dbReference type="Pfam" id="PF13649"/>
    </source>
</evidence>
<dbReference type="InterPro" id="IPR041698">
    <property type="entry name" value="Methyltransf_25"/>
</dbReference>
<evidence type="ECO:0000313" key="8">
    <source>
        <dbReference type="EMBL" id="OGY81389.1"/>
    </source>
</evidence>
<evidence type="ECO:0000256" key="4">
    <source>
        <dbReference type="ARBA" id="ARBA00025707"/>
    </source>
</evidence>
<evidence type="ECO:0000256" key="2">
    <source>
        <dbReference type="ARBA" id="ARBA00022603"/>
    </source>
</evidence>
<dbReference type="Gene3D" id="3.40.50.150">
    <property type="entry name" value="Vaccinia Virus protein VP39"/>
    <property type="match status" value="1"/>
</dbReference>
<dbReference type="AlphaFoldDB" id="A0A1G2AY72"/>
<dbReference type="PANTHER" id="PTHR44307">
    <property type="entry name" value="PHOSPHOETHANOLAMINE METHYLTRANSFERASE"/>
    <property type="match status" value="1"/>
</dbReference>
<dbReference type="SUPFAM" id="SSF53335">
    <property type="entry name" value="S-adenosyl-L-methionine-dependent methyltransferases"/>
    <property type="match status" value="1"/>
</dbReference>
<dbReference type="InterPro" id="IPR029063">
    <property type="entry name" value="SAM-dependent_MTases_sf"/>
</dbReference>
<comment type="pathway">
    <text evidence="1">Lipid metabolism.</text>
</comment>
<dbReference type="EMBL" id="MHKD01000044">
    <property type="protein sequence ID" value="OGY81389.1"/>
    <property type="molecule type" value="Genomic_DNA"/>
</dbReference>
<keyword evidence="3" id="KW-0808">Transferase</keyword>
<keyword evidence="2" id="KW-0489">Methyltransferase</keyword>
<proteinExistence type="predicted"/>
<dbReference type="STRING" id="1798542.A3F54_01910"/>
<dbReference type="PANTHER" id="PTHR44307:SF2">
    <property type="entry name" value="PHOSPHOETHANOLAMINE METHYLTRANSFERASE ISOFORM X1"/>
    <property type="match status" value="1"/>
</dbReference>
<evidence type="ECO:0000256" key="3">
    <source>
        <dbReference type="ARBA" id="ARBA00022679"/>
    </source>
</evidence>
<protein>
    <recommendedName>
        <fullName evidence="7">Methyltransferase domain-containing protein</fullName>
    </recommendedName>
</protein>
<comment type="pathway">
    <text evidence="4">Phospholipid metabolism.</text>
</comment>
<dbReference type="GO" id="GO:0000234">
    <property type="term" value="F:phosphoethanolamine N-methyltransferase activity"/>
    <property type="evidence" value="ECO:0007669"/>
    <property type="project" value="UniProtKB-EC"/>
</dbReference>
<feature type="domain" description="Methyltransferase" evidence="7">
    <location>
        <begin position="91"/>
        <end position="179"/>
    </location>
</feature>
<comment type="caution">
    <text evidence="8">The sequence shown here is derived from an EMBL/GenBank/DDBJ whole genome shotgun (WGS) entry which is preliminary data.</text>
</comment>
<comment type="catalytic activity">
    <reaction evidence="5">
        <text>phosphoethanolamine + S-adenosyl-L-methionine = N-methylethanolamine phosphate + S-adenosyl-L-homocysteine + H(+)</text>
        <dbReference type="Rhea" id="RHEA:20365"/>
        <dbReference type="ChEBI" id="CHEBI:15378"/>
        <dbReference type="ChEBI" id="CHEBI:57781"/>
        <dbReference type="ChEBI" id="CHEBI:57856"/>
        <dbReference type="ChEBI" id="CHEBI:58190"/>
        <dbReference type="ChEBI" id="CHEBI:59789"/>
        <dbReference type="EC" id="2.1.1.103"/>
    </reaction>
    <physiologicalReaction direction="left-to-right" evidence="5">
        <dbReference type="Rhea" id="RHEA:20366"/>
    </physiologicalReaction>
</comment>
<dbReference type="Pfam" id="PF13649">
    <property type="entry name" value="Methyltransf_25"/>
    <property type="match status" value="1"/>
</dbReference>
<name>A0A1G2AY72_9BACT</name>
<reference evidence="8 9" key="1">
    <citation type="journal article" date="2016" name="Nat. Commun.">
        <title>Thousands of microbial genomes shed light on interconnected biogeochemical processes in an aquifer system.</title>
        <authorList>
            <person name="Anantharaman K."/>
            <person name="Brown C.T."/>
            <person name="Hug L.A."/>
            <person name="Sharon I."/>
            <person name="Castelle C.J."/>
            <person name="Probst A.J."/>
            <person name="Thomas B.C."/>
            <person name="Singh A."/>
            <person name="Wilkins M.J."/>
            <person name="Karaoz U."/>
            <person name="Brodie E.L."/>
            <person name="Williams K.H."/>
            <person name="Hubbard S.S."/>
            <person name="Banfield J.F."/>
        </authorList>
    </citation>
    <scope>NUCLEOTIDE SEQUENCE [LARGE SCALE GENOMIC DNA]</scope>
</reference>
<gene>
    <name evidence="8" type="ORF">A3F54_01910</name>
</gene>
<organism evidence="8 9">
    <name type="scientific">Candidatus Kerfeldbacteria bacterium RIFCSPHIGHO2_12_FULL_48_17</name>
    <dbReference type="NCBI Taxonomy" id="1798542"/>
    <lineage>
        <taxon>Bacteria</taxon>
        <taxon>Candidatus Kerfeldiibacteriota</taxon>
    </lineage>
</organism>
<dbReference type="Proteomes" id="UP000176952">
    <property type="component" value="Unassembled WGS sequence"/>
</dbReference>
<evidence type="ECO:0000256" key="1">
    <source>
        <dbReference type="ARBA" id="ARBA00005189"/>
    </source>
</evidence>
<sequence length="240" mass="27918">MKKQNNKTEQAIQGHSAAKNEKDTYEKIPREEKEQITGAEIQKHWETRAQRRGVQAVMSARHRLQENRQATKQLQEDIFSFLGPLLTGKRIFELGVGIGRMTKEIAKRAQSVVGNDISASMLKKARRRLQGYKNVDLRLGKIYEMDFPEKSFDLVFDSIVLLHILSPVELEKTVQAMQNLSNTIFLVEHTYEGENYPISKYSILRRQEEYHQLFLPYELIKQKTHLCVGDTFTFFLFKAP</sequence>